<organism evidence="3 4">
    <name type="scientific">Parnassius apollo</name>
    <name type="common">Apollo butterfly</name>
    <name type="synonym">Papilio apollo</name>
    <dbReference type="NCBI Taxonomy" id="110799"/>
    <lineage>
        <taxon>Eukaryota</taxon>
        <taxon>Metazoa</taxon>
        <taxon>Ecdysozoa</taxon>
        <taxon>Arthropoda</taxon>
        <taxon>Hexapoda</taxon>
        <taxon>Insecta</taxon>
        <taxon>Pterygota</taxon>
        <taxon>Neoptera</taxon>
        <taxon>Endopterygota</taxon>
        <taxon>Lepidoptera</taxon>
        <taxon>Glossata</taxon>
        <taxon>Ditrysia</taxon>
        <taxon>Papilionoidea</taxon>
        <taxon>Papilionidae</taxon>
        <taxon>Parnassiinae</taxon>
        <taxon>Parnassini</taxon>
        <taxon>Parnassius</taxon>
        <taxon>Parnassius</taxon>
    </lineage>
</organism>
<feature type="region of interest" description="Disordered" evidence="1">
    <location>
        <begin position="46"/>
        <end position="65"/>
    </location>
</feature>
<evidence type="ECO:0000259" key="2">
    <source>
        <dbReference type="Pfam" id="PF25597"/>
    </source>
</evidence>
<protein>
    <submittedName>
        <fullName evidence="3">(apollo) hypothetical protein</fullName>
    </submittedName>
</protein>
<feature type="compositionally biased region" description="Basic and acidic residues" evidence="1">
    <location>
        <begin position="46"/>
        <end position="60"/>
    </location>
</feature>
<dbReference type="EMBL" id="CAJQZP010000008">
    <property type="protein sequence ID" value="CAG4930330.1"/>
    <property type="molecule type" value="Genomic_DNA"/>
</dbReference>
<dbReference type="Pfam" id="PF25597">
    <property type="entry name" value="SH3_retrovirus"/>
    <property type="match status" value="1"/>
</dbReference>
<dbReference type="OrthoDB" id="413361at2759"/>
<dbReference type="AlphaFoldDB" id="A0A8S3W0C3"/>
<gene>
    <name evidence="3" type="ORF">PAPOLLO_LOCUS130</name>
</gene>
<proteinExistence type="predicted"/>
<keyword evidence="4" id="KW-1185">Reference proteome</keyword>
<dbReference type="InterPro" id="IPR057670">
    <property type="entry name" value="SH3_retrovirus"/>
</dbReference>
<name>A0A8S3W0C3_PARAO</name>
<comment type="caution">
    <text evidence="3">The sequence shown here is derived from an EMBL/GenBank/DDBJ whole genome shotgun (WGS) entry which is preliminary data.</text>
</comment>
<feature type="domain" description="Retroviral polymerase SH3-like" evidence="2">
    <location>
        <begin position="1"/>
        <end position="37"/>
    </location>
</feature>
<evidence type="ECO:0000313" key="3">
    <source>
        <dbReference type="EMBL" id="CAG4930330.1"/>
    </source>
</evidence>
<evidence type="ECO:0000256" key="1">
    <source>
        <dbReference type="SAM" id="MobiDB-lite"/>
    </source>
</evidence>
<dbReference type="Proteomes" id="UP000691718">
    <property type="component" value="Unassembled WGS sequence"/>
</dbReference>
<accession>A0A8S3W0C3</accession>
<sequence length="165" mass="18677">MVGYGETIKGYRIYFSHRNDVELKRDVVFLEKDQNYSKIEEKLNYTEENNDKSNELHNESETTSANLNETMVIASMSEESGSEYGPCESSNYSVEPIDEVCQREPSKRIRNLPVYYYCQNVHTEQCEPVTYGEAMVIPGVIGQTPPSAVDTSTSAEIPNDPVTNE</sequence>
<feature type="region of interest" description="Disordered" evidence="1">
    <location>
        <begin position="145"/>
        <end position="165"/>
    </location>
</feature>
<reference evidence="3" key="1">
    <citation type="submission" date="2021-04" db="EMBL/GenBank/DDBJ databases">
        <authorList>
            <person name="Tunstrom K."/>
        </authorList>
    </citation>
    <scope>NUCLEOTIDE SEQUENCE</scope>
</reference>
<evidence type="ECO:0000313" key="4">
    <source>
        <dbReference type="Proteomes" id="UP000691718"/>
    </source>
</evidence>